<dbReference type="Pfam" id="PF20142">
    <property type="entry name" value="Scaffold"/>
    <property type="match status" value="1"/>
</dbReference>
<feature type="active site" description="Nucleophile" evidence="7">
    <location>
        <position position="489"/>
    </location>
</feature>
<dbReference type="InterPro" id="IPR006311">
    <property type="entry name" value="TAT_signal"/>
</dbReference>
<dbReference type="PANTHER" id="PTHR41533:SF2">
    <property type="entry name" value="BLR7131 PROTEIN"/>
    <property type="match status" value="1"/>
</dbReference>
<evidence type="ECO:0000256" key="2">
    <source>
        <dbReference type="ARBA" id="ARBA00005992"/>
    </source>
</evidence>
<dbReference type="OrthoDB" id="9778545at2"/>
<comment type="pathway">
    <text evidence="1 7">Cell wall biogenesis; peptidoglycan biosynthesis.</text>
</comment>
<organism evidence="10 11">
    <name type="scientific">Aquimonas voraii</name>
    <dbReference type="NCBI Taxonomy" id="265719"/>
    <lineage>
        <taxon>Bacteria</taxon>
        <taxon>Pseudomonadati</taxon>
        <taxon>Pseudomonadota</taxon>
        <taxon>Gammaproteobacteria</taxon>
        <taxon>Lysobacterales</taxon>
        <taxon>Lysobacteraceae</taxon>
        <taxon>Aquimonas</taxon>
    </lineage>
</organism>
<dbReference type="UniPathway" id="UPA00219"/>
<feature type="chain" id="PRO_5011780943" evidence="8">
    <location>
        <begin position="29"/>
        <end position="572"/>
    </location>
</feature>
<evidence type="ECO:0000256" key="1">
    <source>
        <dbReference type="ARBA" id="ARBA00004752"/>
    </source>
</evidence>
<dbReference type="SUPFAM" id="SSF47090">
    <property type="entry name" value="PGBD-like"/>
    <property type="match status" value="1"/>
</dbReference>
<dbReference type="Gene3D" id="1.10.101.10">
    <property type="entry name" value="PGBD-like superfamily/PGBD"/>
    <property type="match status" value="1"/>
</dbReference>
<dbReference type="InterPro" id="IPR045380">
    <property type="entry name" value="LD_TPept_scaffold_dom"/>
</dbReference>
<reference evidence="10 11" key="1">
    <citation type="submission" date="2016-10" db="EMBL/GenBank/DDBJ databases">
        <authorList>
            <person name="de Groot N.N."/>
        </authorList>
    </citation>
    <scope>NUCLEOTIDE SEQUENCE [LARGE SCALE GENOMIC DNA]</scope>
    <source>
        <strain evidence="10 11">DSM 16957</strain>
    </source>
</reference>
<keyword evidence="8" id="KW-0732">Signal</keyword>
<proteinExistence type="inferred from homology"/>
<evidence type="ECO:0000256" key="3">
    <source>
        <dbReference type="ARBA" id="ARBA00022679"/>
    </source>
</evidence>
<gene>
    <name evidence="10" type="ORF">SAMN04488509_102245</name>
</gene>
<accession>A0A1G6UCL3</accession>
<dbReference type="GO" id="GO:0016740">
    <property type="term" value="F:transferase activity"/>
    <property type="evidence" value="ECO:0007669"/>
    <property type="project" value="UniProtKB-KW"/>
</dbReference>
<dbReference type="InterPro" id="IPR052905">
    <property type="entry name" value="LD-transpeptidase_YkuD-like"/>
</dbReference>
<keyword evidence="6 7" id="KW-0961">Cell wall biogenesis/degradation</keyword>
<dbReference type="AlphaFoldDB" id="A0A1G6UCL3"/>
<evidence type="ECO:0000256" key="8">
    <source>
        <dbReference type="SAM" id="SignalP"/>
    </source>
</evidence>
<evidence type="ECO:0000313" key="11">
    <source>
        <dbReference type="Proteomes" id="UP000199603"/>
    </source>
</evidence>
<name>A0A1G6UCL3_9GAMM</name>
<evidence type="ECO:0000256" key="4">
    <source>
        <dbReference type="ARBA" id="ARBA00022960"/>
    </source>
</evidence>
<sequence length="572" mass="61775">MSVPMRVPLLCRRGLLLLGGLFALAAAAQPEPFPAAASAPLQALLGEHGQALQVQGQPLHAPDAVRAFYAARGYRLAWTEAGCGAAYAELLLALEASAGHGLEPRDYHLEPLRAASECTLAEELLASDAWMTLAAHLRGGRIDPVRVEPDWTAQRPSLEAPAALQIALDSGQVSAVLQALAPQDAFYRALQSALAAEQAQQDAPRPLPVAPGVSLKLGDHGPRVAQLRALLRAEGHAAEPSPAPPAADAAASIETVPAGPGDGMAATAALSGGDPREFFDAGLEAALKAYQQRLNLEPDGVAGPMTLAQLARGPAERVDQLRVNLERWRWLPADLGIRHLRVNIADYRLEAWDQGRIERVYRVVVGTGYRQTPSFSAHLRYVVFNPWWEVPRRLATQDKLPLFQRDPEAFARGGFALLDAQGQPVDVASVDFGQLSRDRFPYRLRQRPGPANALGQVKLILPNDHDVYLHDTPSRSLFSRVRRSFSSGCIRVEDALGLAEWVLDGVGGFDRARIDAVVASGQETRVDLAGPLPVHVLYLTVVSDEAGRLRLIDDLYGRDARVLDALGRRAAR</sequence>
<evidence type="ECO:0000256" key="7">
    <source>
        <dbReference type="PROSITE-ProRule" id="PRU01373"/>
    </source>
</evidence>
<dbReference type="EMBL" id="FNAG01000002">
    <property type="protein sequence ID" value="SDD38327.1"/>
    <property type="molecule type" value="Genomic_DNA"/>
</dbReference>
<evidence type="ECO:0000256" key="5">
    <source>
        <dbReference type="ARBA" id="ARBA00022984"/>
    </source>
</evidence>
<comment type="similarity">
    <text evidence="2">Belongs to the YkuD family.</text>
</comment>
<feature type="signal peptide" evidence="8">
    <location>
        <begin position="1"/>
        <end position="28"/>
    </location>
</feature>
<dbReference type="PROSITE" id="PS52029">
    <property type="entry name" value="LD_TPASE"/>
    <property type="match status" value="1"/>
</dbReference>
<dbReference type="Proteomes" id="UP000199603">
    <property type="component" value="Unassembled WGS sequence"/>
</dbReference>
<keyword evidence="3" id="KW-0808">Transferase</keyword>
<dbReference type="PANTHER" id="PTHR41533">
    <property type="entry name" value="L,D-TRANSPEPTIDASE HI_1667-RELATED"/>
    <property type="match status" value="1"/>
</dbReference>
<dbReference type="InterPro" id="IPR036366">
    <property type="entry name" value="PGBDSf"/>
</dbReference>
<evidence type="ECO:0000313" key="10">
    <source>
        <dbReference type="EMBL" id="SDD38327.1"/>
    </source>
</evidence>
<dbReference type="CDD" id="cd16913">
    <property type="entry name" value="YkuD_like"/>
    <property type="match status" value="1"/>
</dbReference>
<evidence type="ECO:0000259" key="9">
    <source>
        <dbReference type="PROSITE" id="PS52029"/>
    </source>
</evidence>
<keyword evidence="4 7" id="KW-0133">Cell shape</keyword>
<dbReference type="SUPFAM" id="SSF141523">
    <property type="entry name" value="L,D-transpeptidase catalytic domain-like"/>
    <property type="match status" value="1"/>
</dbReference>
<dbReference type="InterPro" id="IPR036365">
    <property type="entry name" value="PGBD-like_sf"/>
</dbReference>
<feature type="domain" description="L,D-TPase catalytic" evidence="9">
    <location>
        <begin position="338"/>
        <end position="517"/>
    </location>
</feature>
<evidence type="ECO:0000256" key="6">
    <source>
        <dbReference type="ARBA" id="ARBA00023316"/>
    </source>
</evidence>
<dbReference type="STRING" id="265719.SAMN04488509_102245"/>
<dbReference type="GO" id="GO:0004180">
    <property type="term" value="F:carboxypeptidase activity"/>
    <property type="evidence" value="ECO:0007669"/>
    <property type="project" value="UniProtKB-ARBA"/>
</dbReference>
<dbReference type="Pfam" id="PF03734">
    <property type="entry name" value="YkuD"/>
    <property type="match status" value="1"/>
</dbReference>
<dbReference type="Gene3D" id="2.40.440.10">
    <property type="entry name" value="L,D-transpeptidase catalytic domain-like"/>
    <property type="match status" value="1"/>
</dbReference>
<feature type="active site" description="Proton donor/acceptor" evidence="7">
    <location>
        <position position="470"/>
    </location>
</feature>
<dbReference type="GO" id="GO:0009252">
    <property type="term" value="P:peptidoglycan biosynthetic process"/>
    <property type="evidence" value="ECO:0007669"/>
    <property type="project" value="UniProtKB-UniPathway"/>
</dbReference>
<dbReference type="InterPro" id="IPR005490">
    <property type="entry name" value="LD_TPept_cat_dom"/>
</dbReference>
<dbReference type="InterPro" id="IPR002477">
    <property type="entry name" value="Peptidoglycan-bd-like"/>
</dbReference>
<keyword evidence="11" id="KW-1185">Reference proteome</keyword>
<dbReference type="InterPro" id="IPR038063">
    <property type="entry name" value="Transpep_catalytic_dom"/>
</dbReference>
<keyword evidence="5 7" id="KW-0573">Peptidoglycan synthesis</keyword>
<dbReference type="GO" id="GO:0071555">
    <property type="term" value="P:cell wall organization"/>
    <property type="evidence" value="ECO:0007669"/>
    <property type="project" value="UniProtKB-UniRule"/>
</dbReference>
<dbReference type="PROSITE" id="PS51318">
    <property type="entry name" value="TAT"/>
    <property type="match status" value="1"/>
</dbReference>
<protein>
    <submittedName>
        <fullName evidence="10">Murein L,D-transpeptidase YcbB/YkuD</fullName>
    </submittedName>
</protein>
<dbReference type="Pfam" id="PF01471">
    <property type="entry name" value="PG_binding_1"/>
    <property type="match status" value="1"/>
</dbReference>
<dbReference type="GO" id="GO:0008360">
    <property type="term" value="P:regulation of cell shape"/>
    <property type="evidence" value="ECO:0007669"/>
    <property type="project" value="UniProtKB-UniRule"/>
</dbReference>